<feature type="region of interest" description="Disordered" evidence="1">
    <location>
        <begin position="1"/>
        <end position="29"/>
    </location>
</feature>
<evidence type="ECO:0000256" key="1">
    <source>
        <dbReference type="SAM" id="MobiDB-lite"/>
    </source>
</evidence>
<accession>A0ABV0XYX1</accession>
<keyword evidence="3" id="KW-1185">Reference proteome</keyword>
<feature type="compositionally biased region" description="Low complexity" evidence="1">
    <location>
        <begin position="8"/>
        <end position="18"/>
    </location>
</feature>
<comment type="caution">
    <text evidence="2">The sequence shown here is derived from an EMBL/GenBank/DDBJ whole genome shotgun (WGS) entry which is preliminary data.</text>
</comment>
<evidence type="ECO:0000313" key="3">
    <source>
        <dbReference type="Proteomes" id="UP001469553"/>
    </source>
</evidence>
<dbReference type="EMBL" id="JAHRIP010018975">
    <property type="protein sequence ID" value="MEQ2286594.1"/>
    <property type="molecule type" value="Genomic_DNA"/>
</dbReference>
<name>A0ABV0XYX1_9TELE</name>
<gene>
    <name evidence="2" type="ORF">AMECASPLE_003987</name>
</gene>
<protein>
    <submittedName>
        <fullName evidence="2">Uncharacterized protein</fullName>
    </submittedName>
</protein>
<reference evidence="2 3" key="1">
    <citation type="submission" date="2021-06" db="EMBL/GenBank/DDBJ databases">
        <authorList>
            <person name="Palmer J.M."/>
        </authorList>
    </citation>
    <scope>NUCLEOTIDE SEQUENCE [LARGE SCALE GENOMIC DNA]</scope>
    <source>
        <strain evidence="2 3">AS_MEX2019</strain>
        <tissue evidence="2">Muscle</tissue>
    </source>
</reference>
<dbReference type="Proteomes" id="UP001469553">
    <property type="component" value="Unassembled WGS sequence"/>
</dbReference>
<organism evidence="2 3">
    <name type="scientific">Ameca splendens</name>
    <dbReference type="NCBI Taxonomy" id="208324"/>
    <lineage>
        <taxon>Eukaryota</taxon>
        <taxon>Metazoa</taxon>
        <taxon>Chordata</taxon>
        <taxon>Craniata</taxon>
        <taxon>Vertebrata</taxon>
        <taxon>Euteleostomi</taxon>
        <taxon>Actinopterygii</taxon>
        <taxon>Neopterygii</taxon>
        <taxon>Teleostei</taxon>
        <taxon>Neoteleostei</taxon>
        <taxon>Acanthomorphata</taxon>
        <taxon>Ovalentaria</taxon>
        <taxon>Atherinomorphae</taxon>
        <taxon>Cyprinodontiformes</taxon>
        <taxon>Goodeidae</taxon>
        <taxon>Ameca</taxon>
    </lineage>
</organism>
<sequence length="92" mass="10299">MGIRVMYSSPASSRPSSRVYGPKEPPPPHRLELNARSQGWSKGASRCWLSAPTDYQEDIRRTAKYEAASPLTPECVPTVVAFKPWLSFQFVS</sequence>
<proteinExistence type="predicted"/>
<evidence type="ECO:0000313" key="2">
    <source>
        <dbReference type="EMBL" id="MEQ2286594.1"/>
    </source>
</evidence>